<dbReference type="GO" id="GO:0008270">
    <property type="term" value="F:zinc ion binding"/>
    <property type="evidence" value="ECO:0007669"/>
    <property type="project" value="UniProtKB-UniRule"/>
</dbReference>
<comment type="pathway">
    <text evidence="5">Purine metabolism; AMP biosynthesis via salvage pathway; AMP from ADP: step 1/1.</text>
</comment>
<keyword evidence="5" id="KW-0963">Cytoplasm</keyword>
<dbReference type="InterPro" id="IPR036193">
    <property type="entry name" value="ADK_active_lid_dom_sf"/>
</dbReference>
<evidence type="ECO:0000256" key="5">
    <source>
        <dbReference type="HAMAP-Rule" id="MF_00235"/>
    </source>
</evidence>
<reference evidence="9 10" key="1">
    <citation type="journal article" date="2016" name="Nat. Commun.">
        <title>Thousands of microbial genomes shed light on interconnected biogeochemical processes in an aquifer system.</title>
        <authorList>
            <person name="Anantharaman K."/>
            <person name="Brown C.T."/>
            <person name="Hug L.A."/>
            <person name="Sharon I."/>
            <person name="Castelle C.J."/>
            <person name="Probst A.J."/>
            <person name="Thomas B.C."/>
            <person name="Singh A."/>
            <person name="Wilkins M.J."/>
            <person name="Karaoz U."/>
            <person name="Brodie E.L."/>
            <person name="Williams K.H."/>
            <person name="Hubbard S.S."/>
            <person name="Banfield J.F."/>
        </authorList>
    </citation>
    <scope>NUCLEOTIDE SEQUENCE [LARGE SCALE GENOMIC DNA]</scope>
</reference>
<keyword evidence="5" id="KW-0862">Zinc</keyword>
<dbReference type="Proteomes" id="UP000177053">
    <property type="component" value="Unassembled WGS sequence"/>
</dbReference>
<dbReference type="EC" id="2.7.4.3" evidence="5 7"/>
<feature type="binding site" evidence="5">
    <location>
        <position position="167"/>
    </location>
    <ligand>
        <name>AMP</name>
        <dbReference type="ChEBI" id="CHEBI:456215"/>
    </ligand>
</feature>
<dbReference type="InterPro" id="IPR027417">
    <property type="entry name" value="P-loop_NTPase"/>
</dbReference>
<protein>
    <recommendedName>
        <fullName evidence="5 7">Adenylate kinase</fullName>
        <shortName evidence="5">AK</shortName>
        <ecNumber evidence="5 7">2.7.4.3</ecNumber>
    </recommendedName>
    <alternativeName>
        <fullName evidence="5">ATP-AMP transphosphorylase</fullName>
    </alternativeName>
    <alternativeName>
        <fullName evidence="5">ATP:AMP phosphotransferase</fullName>
    </alternativeName>
    <alternativeName>
        <fullName evidence="5">Adenylate monophosphate kinase</fullName>
    </alternativeName>
</protein>
<dbReference type="PANTHER" id="PTHR23359">
    <property type="entry name" value="NUCLEOTIDE KINASE"/>
    <property type="match status" value="1"/>
</dbReference>
<feature type="domain" description="Adenylate kinase active site lid" evidence="8">
    <location>
        <begin position="125"/>
        <end position="158"/>
    </location>
</feature>
<dbReference type="GO" id="GO:0005524">
    <property type="term" value="F:ATP binding"/>
    <property type="evidence" value="ECO:0007669"/>
    <property type="project" value="UniProtKB-UniRule"/>
</dbReference>
<dbReference type="HAMAP" id="MF_00235">
    <property type="entry name" value="Adenylate_kinase_Adk"/>
    <property type="match status" value="1"/>
</dbReference>
<feature type="binding site" evidence="5">
    <location>
        <begin position="10"/>
        <end position="15"/>
    </location>
    <ligand>
        <name>ATP</name>
        <dbReference type="ChEBI" id="CHEBI:30616"/>
    </ligand>
</feature>
<feature type="binding site" evidence="5">
    <location>
        <begin position="83"/>
        <end position="86"/>
    </location>
    <ligand>
        <name>AMP</name>
        <dbReference type="ChEBI" id="CHEBI:456215"/>
    </ligand>
</feature>
<comment type="catalytic activity">
    <reaction evidence="5 7">
        <text>AMP + ATP = 2 ADP</text>
        <dbReference type="Rhea" id="RHEA:12973"/>
        <dbReference type="ChEBI" id="CHEBI:30616"/>
        <dbReference type="ChEBI" id="CHEBI:456215"/>
        <dbReference type="ChEBI" id="CHEBI:456216"/>
        <dbReference type="EC" id="2.7.4.3"/>
    </reaction>
</comment>
<keyword evidence="5" id="KW-0479">Metal-binding</keyword>
<feature type="binding site" evidence="5">
    <location>
        <position position="125"/>
    </location>
    <ligand>
        <name>ATP</name>
        <dbReference type="ChEBI" id="CHEBI:30616"/>
    </ligand>
</feature>
<proteinExistence type="inferred from homology"/>
<gene>
    <name evidence="5" type="primary">adk</name>
    <name evidence="9" type="ORF">A2Z22_02215</name>
</gene>
<dbReference type="NCBIfam" id="TIGR01351">
    <property type="entry name" value="adk"/>
    <property type="match status" value="1"/>
</dbReference>
<dbReference type="PRINTS" id="PR00094">
    <property type="entry name" value="ADENYLTKNASE"/>
</dbReference>
<dbReference type="PROSITE" id="PS00113">
    <property type="entry name" value="ADENYLATE_KINASE"/>
    <property type="match status" value="1"/>
</dbReference>
<evidence type="ECO:0000313" key="10">
    <source>
        <dbReference type="Proteomes" id="UP000177053"/>
    </source>
</evidence>
<keyword evidence="1 5" id="KW-0808">Transferase</keyword>
<dbReference type="GO" id="GO:0005737">
    <property type="term" value="C:cytoplasm"/>
    <property type="evidence" value="ECO:0007669"/>
    <property type="project" value="UniProtKB-SubCell"/>
</dbReference>
<feature type="binding site" evidence="5">
    <location>
        <begin position="54"/>
        <end position="56"/>
    </location>
    <ligand>
        <name>AMP</name>
        <dbReference type="ChEBI" id="CHEBI:456215"/>
    </ligand>
</feature>
<dbReference type="AlphaFoldDB" id="A0A1F7X9Z7"/>
<dbReference type="EMBL" id="MGFS01000015">
    <property type="protein sequence ID" value="OGM11589.1"/>
    <property type="molecule type" value="Genomic_DNA"/>
</dbReference>
<feature type="binding site" evidence="5">
    <location>
        <position position="195"/>
    </location>
    <ligand>
        <name>ATP</name>
        <dbReference type="ChEBI" id="CHEBI:30616"/>
    </ligand>
</feature>
<keyword evidence="4 5" id="KW-0418">Kinase</keyword>
<comment type="caution">
    <text evidence="5">Lacks conserved residue(s) required for the propagation of feature annotation.</text>
</comment>
<evidence type="ECO:0000256" key="3">
    <source>
        <dbReference type="ARBA" id="ARBA00022741"/>
    </source>
</evidence>
<comment type="caution">
    <text evidence="9">The sequence shown here is derived from an EMBL/GenBank/DDBJ whole genome shotgun (WGS) entry which is preliminary data.</text>
</comment>
<feature type="binding site" evidence="5">
    <location>
        <position position="147"/>
    </location>
    <ligand>
        <name>Zn(2+)</name>
        <dbReference type="ChEBI" id="CHEBI:29105"/>
        <note>structural</note>
    </ligand>
</feature>
<evidence type="ECO:0000256" key="6">
    <source>
        <dbReference type="RuleBase" id="RU003330"/>
    </source>
</evidence>
<dbReference type="Pfam" id="PF05191">
    <property type="entry name" value="ADK_lid"/>
    <property type="match status" value="1"/>
</dbReference>
<dbReference type="GO" id="GO:0004017">
    <property type="term" value="F:AMP kinase activity"/>
    <property type="evidence" value="ECO:0007669"/>
    <property type="project" value="UniProtKB-UniRule"/>
</dbReference>
<evidence type="ECO:0000256" key="2">
    <source>
        <dbReference type="ARBA" id="ARBA00022727"/>
    </source>
</evidence>
<keyword evidence="5 7" id="KW-0067">ATP-binding</keyword>
<comment type="domain">
    <text evidence="5">Consists of three domains, a large central CORE domain and two small peripheral domains, NMPbind and LID, which undergo movements during catalysis. The LID domain closes over the site of phosphoryl transfer upon ATP binding. Assembling and dissambling the active center during each catalytic cycle provides an effective means to prevent ATP hydrolysis. Some bacteria have evolved a zinc-coordinating structure that stabilizes the LID domain.</text>
</comment>
<evidence type="ECO:0000256" key="7">
    <source>
        <dbReference type="RuleBase" id="RU003331"/>
    </source>
</evidence>
<accession>A0A1F7X9Z7</accession>
<dbReference type="GO" id="GO:0044209">
    <property type="term" value="P:AMP salvage"/>
    <property type="evidence" value="ECO:0007669"/>
    <property type="project" value="UniProtKB-UniRule"/>
</dbReference>
<evidence type="ECO:0000259" key="8">
    <source>
        <dbReference type="Pfam" id="PF05191"/>
    </source>
</evidence>
<evidence type="ECO:0000313" key="9">
    <source>
        <dbReference type="EMBL" id="OGM11589.1"/>
    </source>
</evidence>
<dbReference type="InterPro" id="IPR000850">
    <property type="entry name" value="Adenylat/UMP-CMP_kin"/>
</dbReference>
<dbReference type="InterPro" id="IPR007862">
    <property type="entry name" value="Adenylate_kinase_lid-dom"/>
</dbReference>
<name>A0A1F7X9Z7_9BACT</name>
<organism evidence="9 10">
    <name type="scientific">Candidatus Woesebacteria bacterium RBG_16_34_12</name>
    <dbReference type="NCBI Taxonomy" id="1802480"/>
    <lineage>
        <taxon>Bacteria</taxon>
        <taxon>Candidatus Woeseibacteriota</taxon>
    </lineage>
</organism>
<dbReference type="CDD" id="cd01428">
    <property type="entry name" value="ADK"/>
    <property type="match status" value="1"/>
</dbReference>
<feature type="binding site" evidence="5">
    <location>
        <position position="36"/>
    </location>
    <ligand>
        <name>AMP</name>
        <dbReference type="ChEBI" id="CHEBI:456215"/>
    </ligand>
</feature>
<dbReference type="InterPro" id="IPR006259">
    <property type="entry name" value="Adenyl_kin_sub"/>
</dbReference>
<evidence type="ECO:0000256" key="1">
    <source>
        <dbReference type="ARBA" id="ARBA00022679"/>
    </source>
</evidence>
<feature type="binding site" evidence="5">
    <location>
        <position position="131"/>
    </location>
    <ligand>
        <name>Zn(2+)</name>
        <dbReference type="ChEBI" id="CHEBI:29105"/>
        <note>structural</note>
    </ligand>
</feature>
<comment type="function">
    <text evidence="5">Catalyzes the reversible transfer of the terminal phosphate group between ATP and AMP. Plays an important role in cellular energy homeostasis and in adenine nucleotide metabolism.</text>
</comment>
<dbReference type="InterPro" id="IPR033690">
    <property type="entry name" value="Adenylat_kinase_CS"/>
</dbReference>
<comment type="subunit">
    <text evidence="5 7">Monomer.</text>
</comment>
<comment type="similarity">
    <text evidence="5 6">Belongs to the adenylate kinase family.</text>
</comment>
<keyword evidence="2 5" id="KW-0545">Nucleotide biosynthesis</keyword>
<evidence type="ECO:0000256" key="4">
    <source>
        <dbReference type="ARBA" id="ARBA00022777"/>
    </source>
</evidence>
<comment type="subcellular location">
    <subcellularLocation>
        <location evidence="5 7">Cytoplasm</location>
    </subcellularLocation>
</comment>
<feature type="binding site" evidence="5">
    <location>
        <position position="90"/>
    </location>
    <ligand>
        <name>AMP</name>
        <dbReference type="ChEBI" id="CHEBI:456215"/>
    </ligand>
</feature>
<dbReference type="Gene3D" id="3.40.50.300">
    <property type="entry name" value="P-loop containing nucleotide triphosphate hydrolases"/>
    <property type="match status" value="1"/>
</dbReference>
<dbReference type="Pfam" id="PF00406">
    <property type="entry name" value="ADK"/>
    <property type="match status" value="1"/>
</dbReference>
<keyword evidence="3 5" id="KW-0547">Nucleotide-binding</keyword>
<dbReference type="SUPFAM" id="SSF57774">
    <property type="entry name" value="Microbial and mitochondrial ADK, insert 'zinc finger' domain"/>
    <property type="match status" value="1"/>
</dbReference>
<sequence>MNIVILGPQGSGKGTQADKLAREFDLLVGDMGKLLREAAKTDIYVDRIVNKEGSLLPDEIPAKIVLAYLDKNLDSKPGFILDGFPRSLKQFEYLKEWLSEKKRRLDFAILLEISVKESIRRLSSRRVCEKCGTNYNLITNPPPKKGCECGGKLFQRDDDKPEAIKKRLQLYKESTKPLIKIYSDLGILFRVDGEQPIEVISKDILKHIRTKSKTQTSKSKLNKTS</sequence>
<feature type="binding site" evidence="5">
    <location>
        <position position="156"/>
    </location>
    <ligand>
        <name>AMP</name>
        <dbReference type="ChEBI" id="CHEBI:456215"/>
    </ligand>
</feature>
<dbReference type="UniPathway" id="UPA00588">
    <property type="reaction ID" value="UER00649"/>
</dbReference>
<dbReference type="SUPFAM" id="SSF52540">
    <property type="entry name" value="P-loop containing nucleoside triphosphate hydrolases"/>
    <property type="match status" value="1"/>
</dbReference>
<feature type="binding site" evidence="5">
    <location>
        <position position="128"/>
    </location>
    <ligand>
        <name>Zn(2+)</name>
        <dbReference type="ChEBI" id="CHEBI:29105"/>
        <note>structural</note>
    </ligand>
</feature>